<accession>A0ABQ7Q707</accession>
<evidence type="ECO:0008006" key="6">
    <source>
        <dbReference type="Google" id="ProtNLM"/>
    </source>
</evidence>
<keyword evidence="5" id="KW-1185">Reference proteome</keyword>
<dbReference type="SMART" id="SM00695">
    <property type="entry name" value="DUSP"/>
    <property type="match status" value="2"/>
</dbReference>
<dbReference type="InterPro" id="IPR038765">
    <property type="entry name" value="Papain-like_cys_pep_sf"/>
</dbReference>
<feature type="compositionally biased region" description="Basic residues" evidence="1">
    <location>
        <begin position="390"/>
        <end position="406"/>
    </location>
</feature>
<evidence type="ECO:0000313" key="4">
    <source>
        <dbReference type="EMBL" id="KAG7300924.1"/>
    </source>
</evidence>
<feature type="compositionally biased region" description="Basic and acidic residues" evidence="1">
    <location>
        <begin position="357"/>
        <end position="367"/>
    </location>
</feature>
<feature type="compositionally biased region" description="Polar residues" evidence="1">
    <location>
        <begin position="341"/>
        <end position="350"/>
    </location>
</feature>
<gene>
    <name evidence="4" type="ORF">JYU34_015273</name>
</gene>
<dbReference type="PROSITE" id="PS50235">
    <property type="entry name" value="USP_3"/>
    <property type="match status" value="1"/>
</dbReference>
<dbReference type="EMBL" id="JAHIBW010000020">
    <property type="protein sequence ID" value="KAG7300924.1"/>
    <property type="molecule type" value="Genomic_DNA"/>
</dbReference>
<proteinExistence type="predicted"/>
<evidence type="ECO:0000259" key="2">
    <source>
        <dbReference type="PROSITE" id="PS50235"/>
    </source>
</evidence>
<evidence type="ECO:0000259" key="3">
    <source>
        <dbReference type="PROSITE" id="PS51283"/>
    </source>
</evidence>
<dbReference type="Gene3D" id="3.90.70.10">
    <property type="entry name" value="Cysteine proteinases"/>
    <property type="match status" value="1"/>
</dbReference>
<feature type="region of interest" description="Disordered" evidence="1">
    <location>
        <begin position="239"/>
        <end position="406"/>
    </location>
</feature>
<organism evidence="4 5">
    <name type="scientific">Plutella xylostella</name>
    <name type="common">Diamondback moth</name>
    <name type="synonym">Plutella maculipennis</name>
    <dbReference type="NCBI Taxonomy" id="51655"/>
    <lineage>
        <taxon>Eukaryota</taxon>
        <taxon>Metazoa</taxon>
        <taxon>Ecdysozoa</taxon>
        <taxon>Arthropoda</taxon>
        <taxon>Hexapoda</taxon>
        <taxon>Insecta</taxon>
        <taxon>Pterygota</taxon>
        <taxon>Neoptera</taxon>
        <taxon>Endopterygota</taxon>
        <taxon>Lepidoptera</taxon>
        <taxon>Glossata</taxon>
        <taxon>Ditrysia</taxon>
        <taxon>Yponomeutoidea</taxon>
        <taxon>Plutellidae</taxon>
        <taxon>Plutella</taxon>
    </lineage>
</organism>
<evidence type="ECO:0000313" key="5">
    <source>
        <dbReference type="Proteomes" id="UP000823941"/>
    </source>
</evidence>
<comment type="caution">
    <text evidence="4">The sequence shown here is derived from an EMBL/GenBank/DDBJ whole genome shotgun (WGS) entry which is preliminary data.</text>
</comment>
<protein>
    <recommendedName>
        <fullName evidence="6">DUSP domain-containing protein</fullName>
    </recommendedName>
</protein>
<dbReference type="InterPro" id="IPR035927">
    <property type="entry name" value="DUSP-like_sf"/>
</dbReference>
<evidence type="ECO:0000256" key="1">
    <source>
        <dbReference type="SAM" id="MobiDB-lite"/>
    </source>
</evidence>
<dbReference type="InterPro" id="IPR028889">
    <property type="entry name" value="USP"/>
</dbReference>
<dbReference type="Pfam" id="PF06337">
    <property type="entry name" value="DUSP"/>
    <property type="match status" value="2"/>
</dbReference>
<dbReference type="SUPFAM" id="SSF143791">
    <property type="entry name" value="DUSP-like"/>
    <property type="match status" value="2"/>
</dbReference>
<feature type="domain" description="DUSP" evidence="3">
    <location>
        <begin position="141"/>
        <end position="247"/>
    </location>
</feature>
<dbReference type="SUPFAM" id="SSF54001">
    <property type="entry name" value="Cysteine proteinases"/>
    <property type="match status" value="1"/>
</dbReference>
<sequence>MLYNQWYSFDDASVSRVTHAQLAAHEAYVLFYRKVNPEMEAIRRKVAEIIESTPVDPNEVRYYISKQWIVKFNTWAEPGPIDNSDFVCPHGAVRPERARRVDALAAQLAAPAWRLLYRTFGGGPACTRIVECGHCARAAERLRARRGGELAAFYDLHAIFQEQERPRSVYAISMHWFRQWQAFVRSKTREPPPPVDNNGIVTKQETDGVTTFVLKQGSDHAQLSEELWRFFTEIYGGGPEVRLSGPPPAPADPAPAPRPLAHRPIRKQSESDKEEYCAKSTSETNINDMAQKNKSLQNIFNRRGRKQTESDDDVSYRQVQYKRHEPNGNYQDSDEEMDVSPPQNHTNTIRMENGVDSSDHDANDNPVHHNKKSNSNDVELPNLDSISLKAKPKSGKYRRSKRRTVK</sequence>
<feature type="compositionally biased region" description="Pro residues" evidence="1">
    <location>
        <begin position="245"/>
        <end position="258"/>
    </location>
</feature>
<name>A0ABQ7Q707_PLUXY</name>
<feature type="domain" description="USP" evidence="2">
    <location>
        <begin position="1"/>
        <end position="35"/>
    </location>
</feature>
<feature type="domain" description="DUSP" evidence="3">
    <location>
        <begin position="33"/>
        <end position="131"/>
    </location>
</feature>
<dbReference type="InterPro" id="IPR006615">
    <property type="entry name" value="Pept_C19_DUSP"/>
</dbReference>
<feature type="compositionally biased region" description="Polar residues" evidence="1">
    <location>
        <begin position="279"/>
        <end position="300"/>
    </location>
</feature>
<dbReference type="Gene3D" id="3.30.2230.10">
    <property type="entry name" value="DUSP-like"/>
    <property type="match status" value="2"/>
</dbReference>
<feature type="compositionally biased region" description="Basic and acidic residues" evidence="1">
    <location>
        <begin position="267"/>
        <end position="277"/>
    </location>
</feature>
<dbReference type="PROSITE" id="PS51283">
    <property type="entry name" value="DUSP"/>
    <property type="match status" value="2"/>
</dbReference>
<reference evidence="4 5" key="1">
    <citation type="submission" date="2021-06" db="EMBL/GenBank/DDBJ databases">
        <title>A haploid diamondback moth (Plutella xylostella L.) genome assembly resolves 31 chromosomes and identifies a diamide resistance mutation.</title>
        <authorList>
            <person name="Ward C.M."/>
            <person name="Perry K.D."/>
            <person name="Baker G."/>
            <person name="Powis K."/>
            <person name="Heckel D.G."/>
            <person name="Baxter S.W."/>
        </authorList>
    </citation>
    <scope>NUCLEOTIDE SEQUENCE [LARGE SCALE GENOMIC DNA]</scope>
    <source>
        <strain evidence="4 5">LV</strain>
        <tissue evidence="4">Single pupa</tissue>
    </source>
</reference>
<dbReference type="Proteomes" id="UP000823941">
    <property type="component" value="Chromosome 20"/>
</dbReference>